<keyword evidence="8 16" id="KW-0472">Membrane</keyword>
<dbReference type="GO" id="GO:0032153">
    <property type="term" value="C:cell division site"/>
    <property type="evidence" value="ECO:0007669"/>
    <property type="project" value="TreeGrafter"/>
</dbReference>
<feature type="transmembrane region" description="Helical" evidence="16">
    <location>
        <begin position="338"/>
        <end position="359"/>
    </location>
</feature>
<dbReference type="Pfam" id="PF01098">
    <property type="entry name" value="FTSW_RODA_SPOVE"/>
    <property type="match status" value="1"/>
</dbReference>
<evidence type="ECO:0000256" key="15">
    <source>
        <dbReference type="ARBA" id="ARBA00049902"/>
    </source>
</evidence>
<keyword evidence="7 16" id="KW-1133">Transmembrane helix</keyword>
<evidence type="ECO:0000256" key="13">
    <source>
        <dbReference type="ARBA" id="ARBA00041418"/>
    </source>
</evidence>
<dbReference type="EC" id="2.4.99.28" evidence="14"/>
<comment type="caution">
    <text evidence="17">The sequence shown here is derived from an EMBL/GenBank/DDBJ whole genome shotgun (WGS) entry which is preliminary data.</text>
</comment>
<feature type="transmembrane region" description="Helical" evidence="16">
    <location>
        <begin position="185"/>
        <end position="204"/>
    </location>
</feature>
<evidence type="ECO:0000256" key="6">
    <source>
        <dbReference type="ARBA" id="ARBA00022984"/>
    </source>
</evidence>
<feature type="transmembrane region" description="Helical" evidence="16">
    <location>
        <begin position="272"/>
        <end position="289"/>
    </location>
</feature>
<evidence type="ECO:0000256" key="4">
    <source>
        <dbReference type="ARBA" id="ARBA00022692"/>
    </source>
</evidence>
<evidence type="ECO:0000256" key="3">
    <source>
        <dbReference type="ARBA" id="ARBA00022679"/>
    </source>
</evidence>
<evidence type="ECO:0000256" key="1">
    <source>
        <dbReference type="ARBA" id="ARBA00004141"/>
    </source>
</evidence>
<comment type="subcellular location">
    <subcellularLocation>
        <location evidence="1">Membrane</location>
        <topology evidence="1">Multi-pass membrane protein</topology>
    </subcellularLocation>
</comment>
<evidence type="ECO:0000256" key="8">
    <source>
        <dbReference type="ARBA" id="ARBA00023136"/>
    </source>
</evidence>
<feature type="transmembrane region" description="Helical" evidence="16">
    <location>
        <begin position="72"/>
        <end position="91"/>
    </location>
</feature>
<protein>
    <recommendedName>
        <fullName evidence="12">Probable peptidoglycan glycosyltransferase FtsW</fullName>
        <ecNumber evidence="14">2.4.99.28</ecNumber>
    </recommendedName>
    <alternativeName>
        <fullName evidence="13">Cell division protein FtsW</fullName>
    </alternativeName>
    <alternativeName>
        <fullName evidence="10">Cell wall polymerase</fullName>
    </alternativeName>
    <alternativeName>
        <fullName evidence="9">Peptidoglycan polymerase</fullName>
    </alternativeName>
</protein>
<keyword evidence="5" id="KW-0133">Cell shape</keyword>
<proteinExistence type="inferred from homology"/>
<comment type="catalytic activity">
    <reaction evidence="15">
        <text>[GlcNAc-(1-&gt;4)-Mur2Ac(oyl-L-Ala-gamma-D-Glu-L-Lys-D-Ala-D-Ala)](n)-di-trans,octa-cis-undecaprenyl diphosphate + beta-D-GlcNAc-(1-&gt;4)-Mur2Ac(oyl-L-Ala-gamma-D-Glu-L-Lys-D-Ala-D-Ala)-di-trans,octa-cis-undecaprenyl diphosphate = [GlcNAc-(1-&gt;4)-Mur2Ac(oyl-L-Ala-gamma-D-Glu-L-Lys-D-Ala-D-Ala)](n+1)-di-trans,octa-cis-undecaprenyl diphosphate + di-trans,octa-cis-undecaprenyl diphosphate + H(+)</text>
        <dbReference type="Rhea" id="RHEA:23708"/>
        <dbReference type="Rhea" id="RHEA-COMP:9602"/>
        <dbReference type="Rhea" id="RHEA-COMP:9603"/>
        <dbReference type="ChEBI" id="CHEBI:15378"/>
        <dbReference type="ChEBI" id="CHEBI:58405"/>
        <dbReference type="ChEBI" id="CHEBI:60033"/>
        <dbReference type="ChEBI" id="CHEBI:78435"/>
        <dbReference type="EC" id="2.4.99.28"/>
    </reaction>
</comment>
<evidence type="ECO:0000256" key="16">
    <source>
        <dbReference type="SAM" id="Phobius"/>
    </source>
</evidence>
<evidence type="ECO:0000256" key="2">
    <source>
        <dbReference type="ARBA" id="ARBA00022676"/>
    </source>
</evidence>
<evidence type="ECO:0000313" key="17">
    <source>
        <dbReference type="EMBL" id="OGG62415.1"/>
    </source>
</evidence>
<evidence type="ECO:0000256" key="10">
    <source>
        <dbReference type="ARBA" id="ARBA00033270"/>
    </source>
</evidence>
<dbReference type="GO" id="GO:0005886">
    <property type="term" value="C:plasma membrane"/>
    <property type="evidence" value="ECO:0007669"/>
    <property type="project" value="TreeGrafter"/>
</dbReference>
<dbReference type="AlphaFoldDB" id="A0A1F6DLV0"/>
<dbReference type="STRING" id="1798491.A3C87_02295"/>
<keyword evidence="2" id="KW-0328">Glycosyltransferase</keyword>
<keyword evidence="6" id="KW-0573">Peptidoglycan synthesis</keyword>
<feature type="transmembrane region" description="Helical" evidence="16">
    <location>
        <begin position="301"/>
        <end position="332"/>
    </location>
</feature>
<dbReference type="GO" id="GO:0008360">
    <property type="term" value="P:regulation of cell shape"/>
    <property type="evidence" value="ECO:0007669"/>
    <property type="project" value="UniProtKB-KW"/>
</dbReference>
<feature type="transmembrane region" description="Helical" evidence="16">
    <location>
        <begin position="140"/>
        <end position="157"/>
    </location>
</feature>
<evidence type="ECO:0000256" key="7">
    <source>
        <dbReference type="ARBA" id="ARBA00022989"/>
    </source>
</evidence>
<dbReference type="InterPro" id="IPR001182">
    <property type="entry name" value="FtsW/RodA"/>
</dbReference>
<feature type="transmembrane region" description="Helical" evidence="16">
    <location>
        <begin position="12"/>
        <end position="35"/>
    </location>
</feature>
<evidence type="ECO:0000256" key="12">
    <source>
        <dbReference type="ARBA" id="ARBA00041185"/>
    </source>
</evidence>
<sequence>MFKGVDKIFLGIVIALTLLGFLIFASAALGILGTGQFDVRSYIWKQFFIGIGIGTIALTVMTAVHYRIWRASAYYVFGLTIFLALLTFTPLGREYNGALRWIEIAGQSFQPAETLKIGYILALAAWFSHKRAVINDWRHGLYPFALFTLPVAGIMVLQRDTDGLLVMLVGAGAMFFATGVAWRQVLGVVLVGVIGIAGIVASHADLRARVVQKFYGSEETVRDIGWQERQSLIAIGSGGLTGRGYGQSIQKFGNLPFAQSDAIFAIWAEEKGFVGTVGFIILVYLFFMMRGFRIASHARDVFGTLVVVGIMTMLMMQISINIASLIGVIPFAGLTLPFVSQGGTSLIVVLATMGLVLSVSKHMRAVR</sequence>
<evidence type="ECO:0000256" key="9">
    <source>
        <dbReference type="ARBA" id="ARBA00032370"/>
    </source>
</evidence>
<accession>A0A1F6DLV0</accession>
<dbReference type="PANTHER" id="PTHR30474">
    <property type="entry name" value="CELL CYCLE PROTEIN"/>
    <property type="match status" value="1"/>
</dbReference>
<dbReference type="EMBL" id="MFLE01000004">
    <property type="protein sequence ID" value="OGG62415.1"/>
    <property type="molecule type" value="Genomic_DNA"/>
</dbReference>
<comment type="similarity">
    <text evidence="11">Belongs to the SEDS family. FtsW subfamily.</text>
</comment>
<dbReference type="GO" id="GO:0009252">
    <property type="term" value="P:peptidoglycan biosynthetic process"/>
    <property type="evidence" value="ECO:0007669"/>
    <property type="project" value="UniProtKB-KW"/>
</dbReference>
<gene>
    <name evidence="17" type="ORF">A3C87_02295</name>
</gene>
<dbReference type="Proteomes" id="UP000176511">
    <property type="component" value="Unassembled WGS sequence"/>
</dbReference>
<name>A0A1F6DLV0_9BACT</name>
<evidence type="ECO:0000313" key="18">
    <source>
        <dbReference type="Proteomes" id="UP000176511"/>
    </source>
</evidence>
<evidence type="ECO:0000256" key="14">
    <source>
        <dbReference type="ARBA" id="ARBA00044770"/>
    </source>
</evidence>
<evidence type="ECO:0000256" key="5">
    <source>
        <dbReference type="ARBA" id="ARBA00022960"/>
    </source>
</evidence>
<dbReference type="GO" id="GO:0015648">
    <property type="term" value="F:lipid-linked peptidoglycan transporter activity"/>
    <property type="evidence" value="ECO:0007669"/>
    <property type="project" value="TreeGrafter"/>
</dbReference>
<keyword evidence="3" id="KW-0808">Transferase</keyword>
<evidence type="ECO:0000256" key="11">
    <source>
        <dbReference type="ARBA" id="ARBA00038053"/>
    </source>
</evidence>
<dbReference type="GO" id="GO:0008955">
    <property type="term" value="F:peptidoglycan glycosyltransferase activity"/>
    <property type="evidence" value="ECO:0007669"/>
    <property type="project" value="UniProtKB-EC"/>
</dbReference>
<feature type="transmembrane region" description="Helical" evidence="16">
    <location>
        <begin position="163"/>
        <end position="180"/>
    </location>
</feature>
<reference evidence="17 18" key="1">
    <citation type="journal article" date="2016" name="Nat. Commun.">
        <title>Thousands of microbial genomes shed light on interconnected biogeochemical processes in an aquifer system.</title>
        <authorList>
            <person name="Anantharaman K."/>
            <person name="Brown C.T."/>
            <person name="Hug L.A."/>
            <person name="Sharon I."/>
            <person name="Castelle C.J."/>
            <person name="Probst A.J."/>
            <person name="Thomas B.C."/>
            <person name="Singh A."/>
            <person name="Wilkins M.J."/>
            <person name="Karaoz U."/>
            <person name="Brodie E.L."/>
            <person name="Williams K.H."/>
            <person name="Hubbard S.S."/>
            <person name="Banfield J.F."/>
        </authorList>
    </citation>
    <scope>NUCLEOTIDE SEQUENCE [LARGE SCALE GENOMIC DNA]</scope>
</reference>
<keyword evidence="4 16" id="KW-0812">Transmembrane</keyword>
<feature type="transmembrane region" description="Helical" evidence="16">
    <location>
        <begin position="47"/>
        <end position="66"/>
    </location>
</feature>
<organism evidence="17 18">
    <name type="scientific">Candidatus Kaiserbacteria bacterium RIFCSPHIGHO2_02_FULL_49_34</name>
    <dbReference type="NCBI Taxonomy" id="1798491"/>
    <lineage>
        <taxon>Bacteria</taxon>
        <taxon>Candidatus Kaiseribacteriota</taxon>
    </lineage>
</organism>
<dbReference type="PANTHER" id="PTHR30474:SF2">
    <property type="entry name" value="PEPTIDOGLYCAN GLYCOSYLTRANSFERASE FTSW-RELATED"/>
    <property type="match status" value="1"/>
</dbReference>
<dbReference type="GO" id="GO:0051301">
    <property type="term" value="P:cell division"/>
    <property type="evidence" value="ECO:0007669"/>
    <property type="project" value="InterPro"/>
</dbReference>